<evidence type="ECO:0000313" key="3">
    <source>
        <dbReference type="Proteomes" id="UP000678237"/>
    </source>
</evidence>
<organism evidence="2 3">
    <name type="scientific">Candidatus Iainarchaeum sp</name>
    <dbReference type="NCBI Taxonomy" id="3101447"/>
    <lineage>
        <taxon>Archaea</taxon>
        <taxon>Candidatus Iainarchaeota</taxon>
        <taxon>Candidatus Iainarchaeia</taxon>
        <taxon>Candidatus Iainarchaeales</taxon>
        <taxon>Candidatus Iainarchaeaceae</taxon>
        <taxon>Candidatus Iainarchaeum</taxon>
    </lineage>
</organism>
<gene>
    <name evidence="2" type="ORF">J4203_06415</name>
</gene>
<evidence type="ECO:0000256" key="1">
    <source>
        <dbReference type="SAM" id="MobiDB-lite"/>
    </source>
</evidence>
<feature type="region of interest" description="Disordered" evidence="1">
    <location>
        <begin position="206"/>
        <end position="226"/>
    </location>
</feature>
<protein>
    <submittedName>
        <fullName evidence="2">Uncharacterized protein</fullName>
    </submittedName>
</protein>
<accession>A0A8T4LBY7</accession>
<proteinExistence type="predicted"/>
<comment type="caution">
    <text evidence="2">The sequence shown here is derived from an EMBL/GenBank/DDBJ whole genome shotgun (WGS) entry which is preliminary data.</text>
</comment>
<name>A0A8T4LBY7_9ARCH</name>
<sequence>MARTREFKNGIPLFIALDHRARGGMGLNQALREAAAAGGRCFMEIDPLLLYVLEKKYWMPSTPAASKAFRENQAYFERHRREIMKNARLYDRVFGVLASRDVTVIPLERNSLLNIRHRLGDKASPDLHELLTVTHRERSWVGRLMREAEQVDFVVAHPNHVYRLKLRMHLPEERLHWIHEPDRAVVGRGLRGEAELLARRALVRRTRERRPRARPQPEEARPQPRRSRVWAPFNAVANRFRRWRGK</sequence>
<reference evidence="2" key="2">
    <citation type="submission" date="2021-05" db="EMBL/GenBank/DDBJ databases">
        <title>Protein family content uncovers lineage relationships and bacterial pathway maintenance mechanisms in DPANN archaea.</title>
        <authorList>
            <person name="Castelle C.J."/>
            <person name="Meheust R."/>
            <person name="Jaffe A.L."/>
            <person name="Seitz K."/>
            <person name="Gong X."/>
            <person name="Baker B.J."/>
            <person name="Banfield J.F."/>
        </authorList>
    </citation>
    <scope>NUCLEOTIDE SEQUENCE</scope>
    <source>
        <strain evidence="2">RIFCSPLOWO2_01_FULL_58_19</strain>
    </source>
</reference>
<evidence type="ECO:0000313" key="2">
    <source>
        <dbReference type="EMBL" id="MBS3063472.1"/>
    </source>
</evidence>
<dbReference type="AlphaFoldDB" id="A0A8T4LBY7"/>
<dbReference type="Proteomes" id="UP000678237">
    <property type="component" value="Unassembled WGS sequence"/>
</dbReference>
<dbReference type="EMBL" id="JAGVWE010000005">
    <property type="protein sequence ID" value="MBS3063472.1"/>
    <property type="molecule type" value="Genomic_DNA"/>
</dbReference>
<reference evidence="2" key="1">
    <citation type="submission" date="2021-03" db="EMBL/GenBank/DDBJ databases">
        <authorList>
            <person name="Jaffe A."/>
        </authorList>
    </citation>
    <scope>NUCLEOTIDE SEQUENCE</scope>
    <source>
        <strain evidence="2">RIFCSPLOWO2_01_FULL_58_19</strain>
    </source>
</reference>